<dbReference type="EMBL" id="LAZR01065307">
    <property type="protein sequence ID" value="KKK55821.1"/>
    <property type="molecule type" value="Genomic_DNA"/>
</dbReference>
<name>A0A0F8Z6S6_9ZZZZ</name>
<evidence type="ECO:0000313" key="1">
    <source>
        <dbReference type="EMBL" id="KKK55821.1"/>
    </source>
</evidence>
<dbReference type="Gene3D" id="3.40.50.450">
    <property type="match status" value="1"/>
</dbReference>
<accession>A0A0F8Z6S6</accession>
<organism evidence="1">
    <name type="scientific">marine sediment metagenome</name>
    <dbReference type="NCBI Taxonomy" id="412755"/>
    <lineage>
        <taxon>unclassified sequences</taxon>
        <taxon>metagenomes</taxon>
        <taxon>ecological metagenomes</taxon>
    </lineage>
</organism>
<reference evidence="1" key="1">
    <citation type="journal article" date="2015" name="Nature">
        <title>Complex archaea that bridge the gap between prokaryotes and eukaryotes.</title>
        <authorList>
            <person name="Spang A."/>
            <person name="Saw J.H."/>
            <person name="Jorgensen S.L."/>
            <person name="Zaremba-Niedzwiedzka K."/>
            <person name="Martijn J."/>
            <person name="Lind A.E."/>
            <person name="van Eijk R."/>
            <person name="Schleper C."/>
            <person name="Guy L."/>
            <person name="Ettema T.J."/>
        </authorList>
    </citation>
    <scope>NUCLEOTIDE SEQUENCE</scope>
</reference>
<dbReference type="AlphaFoldDB" id="A0A0F8Z6S6"/>
<comment type="caution">
    <text evidence="1">The sequence shown here is derived from an EMBL/GenBank/DDBJ whole genome shotgun (WGS) entry which is preliminary data.</text>
</comment>
<gene>
    <name evidence="1" type="ORF">LCGC14_3070730</name>
</gene>
<dbReference type="Pfam" id="PF12694">
    <property type="entry name" value="cpYpsA"/>
    <property type="match status" value="1"/>
</dbReference>
<protein>
    <recommendedName>
        <fullName evidence="2">Molybdenum cofactor carrier</fullName>
    </recommendedName>
</protein>
<proteinExistence type="predicted"/>
<evidence type="ECO:0008006" key="2">
    <source>
        <dbReference type="Google" id="ProtNLM"/>
    </source>
</evidence>
<dbReference type="SUPFAM" id="SSF102405">
    <property type="entry name" value="MCP/YpsA-like"/>
    <property type="match status" value="1"/>
</dbReference>
<sequence>MKVISGGQTGADQAGLEAAIASDIETGGWMPAGFLTSGGLRPSFADKYGMKDTSSRGYPDRTRKNVEESDGTIWFGNPQSPGGKLTIRTAKELGKPVLEVRFDTSPSKVGKKVTRWLLLEEIQTVNIAGNREESNPGIYEFTYKVMLTALSLVTTRRRR</sequence>
<dbReference type="InterPro" id="IPR024755">
    <property type="entry name" value="cpYpsA"/>
</dbReference>